<dbReference type="AlphaFoldDB" id="A0A7I9W140"/>
<accession>A0A7I9W140</accession>
<dbReference type="PROSITE" id="PS51257">
    <property type="entry name" value="PROKAR_LIPOPROTEIN"/>
    <property type="match status" value="1"/>
</dbReference>
<evidence type="ECO:0000256" key="2">
    <source>
        <dbReference type="SAM" id="SignalP"/>
    </source>
</evidence>
<dbReference type="EMBL" id="BLKS01000001">
    <property type="protein sequence ID" value="GFG51007.1"/>
    <property type="molecule type" value="Genomic_DNA"/>
</dbReference>
<organism evidence="3 4">
    <name type="scientific">Mycolicibacterium agri</name>
    <name type="common">Mycobacterium agri</name>
    <dbReference type="NCBI Taxonomy" id="36811"/>
    <lineage>
        <taxon>Bacteria</taxon>
        <taxon>Bacillati</taxon>
        <taxon>Actinomycetota</taxon>
        <taxon>Actinomycetes</taxon>
        <taxon>Mycobacteriales</taxon>
        <taxon>Mycobacteriaceae</taxon>
        <taxon>Mycolicibacterium</taxon>
    </lineage>
</organism>
<dbReference type="Proteomes" id="UP000465302">
    <property type="component" value="Unassembled WGS sequence"/>
</dbReference>
<feature type="chain" id="PRO_5029521364" description="SH3b domain-containing protein" evidence="2">
    <location>
        <begin position="31"/>
        <end position="241"/>
    </location>
</feature>
<evidence type="ECO:0000256" key="1">
    <source>
        <dbReference type="SAM" id="MobiDB-lite"/>
    </source>
</evidence>
<keyword evidence="2" id="KW-0732">Signal</keyword>
<name>A0A7I9W140_MYCAG</name>
<gene>
    <name evidence="3" type="ORF">MAGR_24480</name>
</gene>
<sequence>MFASLSKLMVAIVATSVVWMPVTVAPVASAACNDWVLGPANLILHQDNGIEVDIYGWTGKSITALPSGKPAYAQYWSNNVKTTGSVSGHINGNVVEINANWGEGPGAGLSNYYRATIADDGTVFGTTTNSQNVSNGFTSETKAKCNTAPAEQPKPNPGQGAPATPAKPSVTVLQNSDVYDAKEGARVGPDTYFLLPGRKLDLVEPCSDDWCHLVIPDQEVPGGQGWVYAGIDSGQNFVKVN</sequence>
<proteinExistence type="predicted"/>
<protein>
    <recommendedName>
        <fullName evidence="5">SH3b domain-containing protein</fullName>
    </recommendedName>
</protein>
<feature type="region of interest" description="Disordered" evidence="1">
    <location>
        <begin position="145"/>
        <end position="168"/>
    </location>
</feature>
<evidence type="ECO:0000313" key="4">
    <source>
        <dbReference type="Proteomes" id="UP000465302"/>
    </source>
</evidence>
<evidence type="ECO:0008006" key="5">
    <source>
        <dbReference type="Google" id="ProtNLM"/>
    </source>
</evidence>
<feature type="signal peptide" evidence="2">
    <location>
        <begin position="1"/>
        <end position="30"/>
    </location>
</feature>
<evidence type="ECO:0000313" key="3">
    <source>
        <dbReference type="EMBL" id="GFG51007.1"/>
    </source>
</evidence>
<comment type="caution">
    <text evidence="3">The sequence shown here is derived from an EMBL/GenBank/DDBJ whole genome shotgun (WGS) entry which is preliminary data.</text>
</comment>
<reference evidence="3 4" key="1">
    <citation type="journal article" date="2019" name="Emerg. Microbes Infect.">
        <title>Comprehensive subspecies identification of 175 nontuberculous mycobacteria species based on 7547 genomic profiles.</title>
        <authorList>
            <person name="Matsumoto Y."/>
            <person name="Kinjo T."/>
            <person name="Motooka D."/>
            <person name="Nabeya D."/>
            <person name="Jung N."/>
            <person name="Uechi K."/>
            <person name="Horii T."/>
            <person name="Iida T."/>
            <person name="Fujita J."/>
            <person name="Nakamura S."/>
        </authorList>
    </citation>
    <scope>NUCLEOTIDE SEQUENCE [LARGE SCALE GENOMIC DNA]</scope>
    <source>
        <strain evidence="3 4">JCM 6377</strain>
    </source>
</reference>